<keyword evidence="2" id="KW-0238">DNA-binding</keyword>
<dbReference type="PANTHER" id="PTHR47894">
    <property type="entry name" value="HTH-TYPE TRANSCRIPTIONAL REGULATOR GADX"/>
    <property type="match status" value="1"/>
</dbReference>
<dbReference type="PANTHER" id="PTHR47894:SF1">
    <property type="entry name" value="HTH-TYPE TRANSCRIPTIONAL REGULATOR VQSM"/>
    <property type="match status" value="1"/>
</dbReference>
<dbReference type="InterPro" id="IPR032687">
    <property type="entry name" value="AraC-type_N"/>
</dbReference>
<protein>
    <submittedName>
        <fullName evidence="5">Helix-turn-helix domain-containing protein</fullName>
    </submittedName>
</protein>
<dbReference type="Pfam" id="PF12625">
    <property type="entry name" value="Arabinose_bd"/>
    <property type="match status" value="1"/>
</dbReference>
<evidence type="ECO:0000313" key="6">
    <source>
        <dbReference type="Proteomes" id="UP001589702"/>
    </source>
</evidence>
<evidence type="ECO:0000256" key="3">
    <source>
        <dbReference type="ARBA" id="ARBA00023163"/>
    </source>
</evidence>
<evidence type="ECO:0000256" key="1">
    <source>
        <dbReference type="ARBA" id="ARBA00023015"/>
    </source>
</evidence>
<dbReference type="Pfam" id="PF12833">
    <property type="entry name" value="HTH_18"/>
    <property type="match status" value="1"/>
</dbReference>
<reference evidence="5 6" key="1">
    <citation type="submission" date="2024-09" db="EMBL/GenBank/DDBJ databases">
        <authorList>
            <person name="Sun Q."/>
            <person name="Mori K."/>
        </authorList>
    </citation>
    <scope>NUCLEOTIDE SEQUENCE [LARGE SCALE GENOMIC DNA]</scope>
    <source>
        <strain evidence="5 6">JCM 1334</strain>
    </source>
</reference>
<name>A0ABV5XZ28_ARTRM</name>
<dbReference type="RefSeq" id="WP_234752167.1">
    <property type="nucleotide sequence ID" value="NZ_BAAAWN010000001.1"/>
</dbReference>
<keyword evidence="6" id="KW-1185">Reference proteome</keyword>
<sequence length="348" mass="38867">MKLSSYQNLRLPNFSVHGLCAVLKDADLDWQTALRNAEIDPDAIDRPGGTIPAKKELAFQLQFVALTKDRVDLWVKAARAYTLGSFGIRGLALATAPTIGAWVEAGSSTDYAPGLMEITPLRISDGTVTGMEYTYPDTPEELIPFSIYRDFCVVARTFTWMYGSPFPFTRVEFPLAEASPEVFPYVPCAIDCGSDALRLWWAPATSEHELPFGNAFQHEAWLKADHQILDNLRATGDWPDTVIKTIRAAPELNRKLANVAATLRVSPRTLQRKLELTGDDFAQLRDKALRDLAADLLSKTDHSVARISRTLGYTDPTSFTIAFKRWNGMPPTAYREASRYKNNARSKF</sequence>
<dbReference type="PROSITE" id="PS01124">
    <property type="entry name" value="HTH_ARAC_FAMILY_2"/>
    <property type="match status" value="1"/>
</dbReference>
<organism evidence="5 6">
    <name type="scientific">Arthrobacter ramosus</name>
    <dbReference type="NCBI Taxonomy" id="1672"/>
    <lineage>
        <taxon>Bacteria</taxon>
        <taxon>Bacillati</taxon>
        <taxon>Actinomycetota</taxon>
        <taxon>Actinomycetes</taxon>
        <taxon>Micrococcales</taxon>
        <taxon>Micrococcaceae</taxon>
        <taxon>Arthrobacter</taxon>
    </lineage>
</organism>
<gene>
    <name evidence="5" type="ORF">ACFFP1_10855</name>
</gene>
<proteinExistence type="predicted"/>
<keyword evidence="3" id="KW-0804">Transcription</keyword>
<evidence type="ECO:0000259" key="4">
    <source>
        <dbReference type="PROSITE" id="PS01124"/>
    </source>
</evidence>
<evidence type="ECO:0000256" key="2">
    <source>
        <dbReference type="ARBA" id="ARBA00023125"/>
    </source>
</evidence>
<dbReference type="SMART" id="SM00342">
    <property type="entry name" value="HTH_ARAC"/>
    <property type="match status" value="1"/>
</dbReference>
<dbReference type="Proteomes" id="UP001589702">
    <property type="component" value="Unassembled WGS sequence"/>
</dbReference>
<dbReference type="InterPro" id="IPR018060">
    <property type="entry name" value="HTH_AraC"/>
</dbReference>
<comment type="caution">
    <text evidence="5">The sequence shown here is derived from an EMBL/GenBank/DDBJ whole genome shotgun (WGS) entry which is preliminary data.</text>
</comment>
<dbReference type="EMBL" id="JBHMBC010000016">
    <property type="protein sequence ID" value="MFB9819998.1"/>
    <property type="molecule type" value="Genomic_DNA"/>
</dbReference>
<dbReference type="InterPro" id="IPR009057">
    <property type="entry name" value="Homeodomain-like_sf"/>
</dbReference>
<dbReference type="Gene3D" id="1.10.10.60">
    <property type="entry name" value="Homeodomain-like"/>
    <property type="match status" value="1"/>
</dbReference>
<keyword evidence="1" id="KW-0805">Transcription regulation</keyword>
<evidence type="ECO:0000313" key="5">
    <source>
        <dbReference type="EMBL" id="MFB9819998.1"/>
    </source>
</evidence>
<dbReference type="SUPFAM" id="SSF46689">
    <property type="entry name" value="Homeodomain-like"/>
    <property type="match status" value="1"/>
</dbReference>
<accession>A0ABV5XZ28</accession>
<feature type="domain" description="HTH araC/xylS-type" evidence="4">
    <location>
        <begin position="240"/>
        <end position="337"/>
    </location>
</feature>